<reference evidence="2" key="1">
    <citation type="journal article" date="2015" name="Sci. Rep.">
        <title>Tissue- and time-dependent transcription in Ixodes ricinus salivary glands and midguts when blood feeding on the vertebrate host.</title>
        <authorList>
            <person name="Kotsyfakis M."/>
            <person name="Schwarz A."/>
            <person name="Erhart J."/>
            <person name="Ribeiro J.M."/>
        </authorList>
    </citation>
    <scope>NUCLEOTIDE SEQUENCE</scope>
    <source>
        <tissue evidence="2">Salivary gland and midgut</tissue>
    </source>
</reference>
<sequence length="154" mass="16980">MPSHGFYVGSAVLSASLSRLLLQTTVVTYLSVQRSDTASLEGTASAPFGHEGNFETALVCENLHGVLFWCPLSLPLVLQHALQRHLPCLYCGCSSIWGPIHNMATNMLTPVEIKKEGGLLSKLKSRARAIFWSKVSNRRAQVIQRISTEEKKDQ</sequence>
<evidence type="ECO:0000256" key="1">
    <source>
        <dbReference type="SAM" id="SignalP"/>
    </source>
</evidence>
<dbReference type="EMBL" id="GANP01013356">
    <property type="protein sequence ID" value="JAB71112.1"/>
    <property type="molecule type" value="mRNA"/>
</dbReference>
<dbReference type="AlphaFoldDB" id="V5H918"/>
<evidence type="ECO:0000313" key="2">
    <source>
        <dbReference type="EMBL" id="JAB71112.1"/>
    </source>
</evidence>
<accession>V5H918</accession>
<feature type="chain" id="PRO_5004735061" description="Secreted protein" evidence="1">
    <location>
        <begin position="24"/>
        <end position="154"/>
    </location>
</feature>
<keyword evidence="1" id="KW-0732">Signal</keyword>
<feature type="signal peptide" evidence="1">
    <location>
        <begin position="1"/>
        <end position="23"/>
    </location>
</feature>
<evidence type="ECO:0008006" key="3">
    <source>
        <dbReference type="Google" id="ProtNLM"/>
    </source>
</evidence>
<proteinExistence type="evidence at transcript level"/>
<protein>
    <recommendedName>
        <fullName evidence="3">Secreted protein</fullName>
    </recommendedName>
</protein>
<name>V5H918_IXORI</name>
<organism evidence="2">
    <name type="scientific">Ixodes ricinus</name>
    <name type="common">Common tick</name>
    <name type="synonym">Acarus ricinus</name>
    <dbReference type="NCBI Taxonomy" id="34613"/>
    <lineage>
        <taxon>Eukaryota</taxon>
        <taxon>Metazoa</taxon>
        <taxon>Ecdysozoa</taxon>
        <taxon>Arthropoda</taxon>
        <taxon>Chelicerata</taxon>
        <taxon>Arachnida</taxon>
        <taxon>Acari</taxon>
        <taxon>Parasitiformes</taxon>
        <taxon>Ixodida</taxon>
        <taxon>Ixodoidea</taxon>
        <taxon>Ixodidae</taxon>
        <taxon>Ixodinae</taxon>
        <taxon>Ixodes</taxon>
    </lineage>
</organism>